<evidence type="ECO:0000313" key="2">
    <source>
        <dbReference type="Proteomes" id="UP000308230"/>
    </source>
</evidence>
<dbReference type="RefSeq" id="WP_138125456.1">
    <property type="nucleotide sequence ID" value="NZ_SWLG01000005.1"/>
</dbReference>
<dbReference type="Pfam" id="PF04308">
    <property type="entry name" value="RNaseH_like"/>
    <property type="match status" value="1"/>
</dbReference>
<name>A0A5R9FE74_9BACL</name>
<dbReference type="Proteomes" id="UP000308230">
    <property type="component" value="Unassembled WGS sequence"/>
</dbReference>
<dbReference type="OrthoDB" id="37369at2"/>
<evidence type="ECO:0000313" key="1">
    <source>
        <dbReference type="EMBL" id="TLS37915.1"/>
    </source>
</evidence>
<accession>A0A5R9FE74</accession>
<dbReference type="AlphaFoldDB" id="A0A5R9FE74"/>
<protein>
    <recommendedName>
        <fullName evidence="3">DUF458 domain-containing protein</fullName>
    </recommendedName>
</protein>
<evidence type="ECO:0008006" key="3">
    <source>
        <dbReference type="Google" id="ProtNLM"/>
    </source>
</evidence>
<comment type="caution">
    <text evidence="1">The sequence shown here is derived from an EMBL/GenBank/DDBJ whole genome shotgun (WGS) entry which is preliminary data.</text>
</comment>
<keyword evidence="2" id="KW-1185">Reference proteome</keyword>
<organism evidence="1 2">
    <name type="scientific">Exobacillus caeni</name>
    <dbReference type="NCBI Taxonomy" id="2574798"/>
    <lineage>
        <taxon>Bacteria</taxon>
        <taxon>Bacillati</taxon>
        <taxon>Bacillota</taxon>
        <taxon>Bacilli</taxon>
        <taxon>Bacillales</taxon>
        <taxon>Guptibacillaceae</taxon>
        <taxon>Exobacillus</taxon>
    </lineage>
</organism>
<dbReference type="PANTHER" id="PTHR39961">
    <property type="entry name" value="HYPOTHETICAL CYTOSOLIC PROTEIN"/>
    <property type="match status" value="1"/>
</dbReference>
<proteinExistence type="predicted"/>
<gene>
    <name evidence="1" type="ORF">FCL54_08850</name>
</gene>
<reference evidence="1 2" key="1">
    <citation type="submission" date="2019-04" db="EMBL/GenBank/DDBJ databases">
        <title>Bacillus caeni sp. nov., a bacterium isolated from mangrove sediment.</title>
        <authorList>
            <person name="Huang H."/>
            <person name="Mo K."/>
            <person name="Hu Y."/>
        </authorList>
    </citation>
    <scope>NUCLEOTIDE SEQUENCE [LARGE SCALE GENOMIC DNA]</scope>
    <source>
        <strain evidence="1 2">HB172195</strain>
    </source>
</reference>
<dbReference type="InterPro" id="IPR007405">
    <property type="entry name" value="Phage_KVP40_Orf299"/>
</dbReference>
<dbReference type="EMBL" id="SWLG01000005">
    <property type="protein sequence ID" value="TLS37915.1"/>
    <property type="molecule type" value="Genomic_DNA"/>
</dbReference>
<dbReference type="PANTHER" id="PTHR39961:SF1">
    <property type="entry name" value="DUF458 DOMAIN-CONTAINING PROTEIN"/>
    <property type="match status" value="1"/>
</dbReference>
<sequence length="160" mass="18110">MNLISPSVGRVSTKELTNVIKSYLKEDPKTPYRVVIGTDSQTTRKTTQFVTALIIHRVGKGARIFYHKIKHKPIFDLRHRIYKETELSLNLMEKLKEEGISELLADWPIEIHLDVGQQGETRKVIQEVVGWVSSVGYIAKIKPDSFGASSVADRYTKSIG</sequence>